<feature type="transmembrane region" description="Helical" evidence="1">
    <location>
        <begin position="149"/>
        <end position="166"/>
    </location>
</feature>
<feature type="transmembrane region" description="Helical" evidence="1">
    <location>
        <begin position="121"/>
        <end position="143"/>
    </location>
</feature>
<dbReference type="Proteomes" id="UP000885847">
    <property type="component" value="Unassembled WGS sequence"/>
</dbReference>
<proteinExistence type="predicted"/>
<evidence type="ECO:0000313" key="2">
    <source>
        <dbReference type="EMBL" id="HDI83081.1"/>
    </source>
</evidence>
<feature type="transmembrane region" description="Helical" evidence="1">
    <location>
        <begin position="93"/>
        <end position="114"/>
    </location>
</feature>
<feature type="transmembrane region" description="Helical" evidence="1">
    <location>
        <begin position="324"/>
        <end position="350"/>
    </location>
</feature>
<keyword evidence="1" id="KW-0812">Transmembrane</keyword>
<dbReference type="Pfam" id="PF09586">
    <property type="entry name" value="YfhO"/>
    <property type="match status" value="1"/>
</dbReference>
<organism evidence="2">
    <name type="scientific">candidate division WOR-3 bacterium</name>
    <dbReference type="NCBI Taxonomy" id="2052148"/>
    <lineage>
        <taxon>Bacteria</taxon>
        <taxon>Bacteria division WOR-3</taxon>
    </lineage>
</organism>
<feature type="transmembrane region" description="Helical" evidence="1">
    <location>
        <begin position="362"/>
        <end position="379"/>
    </location>
</feature>
<comment type="caution">
    <text evidence="2">The sequence shown here is derived from an EMBL/GenBank/DDBJ whole genome shotgun (WGS) entry which is preliminary data.</text>
</comment>
<keyword evidence="1" id="KW-0472">Membrane</keyword>
<feature type="transmembrane region" description="Helical" evidence="1">
    <location>
        <begin position="7"/>
        <end position="26"/>
    </location>
</feature>
<dbReference type="PANTHER" id="PTHR38454">
    <property type="entry name" value="INTEGRAL MEMBRANE PROTEIN-RELATED"/>
    <property type="match status" value="1"/>
</dbReference>
<feature type="transmembrane region" description="Helical" evidence="1">
    <location>
        <begin position="764"/>
        <end position="783"/>
    </location>
</feature>
<feature type="transmembrane region" description="Helical" evidence="1">
    <location>
        <begin position="223"/>
        <end position="243"/>
    </location>
</feature>
<evidence type="ECO:0000256" key="1">
    <source>
        <dbReference type="SAM" id="Phobius"/>
    </source>
</evidence>
<evidence type="ECO:0008006" key="3">
    <source>
        <dbReference type="Google" id="ProtNLM"/>
    </source>
</evidence>
<dbReference type="PANTHER" id="PTHR38454:SF1">
    <property type="entry name" value="INTEGRAL MEMBRANE PROTEIN"/>
    <property type="match status" value="1"/>
</dbReference>
<dbReference type="AlphaFoldDB" id="A0A7C0ZEJ5"/>
<feature type="transmembrane region" description="Helical" evidence="1">
    <location>
        <begin position="451"/>
        <end position="470"/>
    </location>
</feature>
<gene>
    <name evidence="2" type="ORF">ENF18_04740</name>
</gene>
<keyword evidence="1" id="KW-1133">Transmembrane helix</keyword>
<feature type="transmembrane region" description="Helical" evidence="1">
    <location>
        <begin position="195"/>
        <end position="211"/>
    </location>
</feature>
<feature type="transmembrane region" description="Helical" evidence="1">
    <location>
        <begin position="173"/>
        <end position="189"/>
    </location>
</feature>
<sequence length="796" mass="92654">MKKYRDIYAFLFYFILGIVYFGKVLFGKGMLFGTDWLLGAYANQSWMAQFVKTYHEFAYWNPYIFCGYPTVASFFGEMFTPVLFMRLFVPTHITFAWLFASMTFVGTFGMYLFLKEIGIRPIYRILGGLVYGWSGFFLSTVYAGHHSRMVSAELFPLIMYLILAGMNRKSIRYFILAGGTGGLALLMGHFQMTYYMVPTALAFVIYIFVINRKDYKREELKRIGIGLGLTLLIGFLMYSFYIFPVLKNMPYASRGATRGYEFATSWSMPPEETLNLITPHFSGLLDNYWGRNYFKLHTEFAGILVLLLFFGGAILEYRKRWVKFFLWVLGVTLIFAWGGHTFFFRIFYYLLPGIKKFRAPNMIFYQCVFSMVVIGFIFLEHIKWDKRLRNYLIGFTGFLLLMAIIFSIGRSGFISSFSSFISSKLARTYSQQLIMQKISALRQNYSHLIKGLWLSLLFGLLYAGIIIGILQRRLKGWMGVTIMGILFLLEMWPVERRFVKIVPTPDVYFAPDEVVNFIKLDTGKFRVFPLRYQHDKDGLLMINGIENIGGYGGNPPKLYQKYIGAEKTVLFQPMALIRNPHLIDLLNVKYLIDVPLPEDFSKYPQNVRQQLVYWQNFLSRFEMVYQGKNYVIYNNPYACERVYLVGNYHVLDSHERILNAIKNPDYSYKDSVFLVDKPEFEPENRRPDYQIDIEEYSPNRISLKLRTDIPGILVFSENYHPEWSAYVDGKKVKVHRVNFLFRGVEVPAGEHRVSMVYSAKPEHLGLYLSILGYLLFIVGFFLPGGGKVSDKDKDKD</sequence>
<accession>A0A7C0ZEJ5</accession>
<name>A0A7C0ZEJ5_UNCW3</name>
<protein>
    <recommendedName>
        <fullName evidence="3">YfhO family protein</fullName>
    </recommendedName>
</protein>
<feature type="transmembrane region" description="Helical" evidence="1">
    <location>
        <begin position="300"/>
        <end position="317"/>
    </location>
</feature>
<dbReference type="EMBL" id="DQWE01000228">
    <property type="protein sequence ID" value="HDI83081.1"/>
    <property type="molecule type" value="Genomic_DNA"/>
</dbReference>
<feature type="transmembrane region" description="Helical" evidence="1">
    <location>
        <begin position="477"/>
        <end position="494"/>
    </location>
</feature>
<feature type="transmembrane region" description="Helical" evidence="1">
    <location>
        <begin position="391"/>
        <end position="409"/>
    </location>
</feature>
<reference evidence="2" key="1">
    <citation type="journal article" date="2020" name="mSystems">
        <title>Genome- and Community-Level Interaction Insights into Carbon Utilization and Element Cycling Functions of Hydrothermarchaeota in Hydrothermal Sediment.</title>
        <authorList>
            <person name="Zhou Z."/>
            <person name="Liu Y."/>
            <person name="Xu W."/>
            <person name="Pan J."/>
            <person name="Luo Z.H."/>
            <person name="Li M."/>
        </authorList>
    </citation>
    <scope>NUCLEOTIDE SEQUENCE [LARGE SCALE GENOMIC DNA]</scope>
    <source>
        <strain evidence="2">HyVt-102</strain>
    </source>
</reference>
<dbReference type="InterPro" id="IPR018580">
    <property type="entry name" value="Uncharacterised_YfhO"/>
</dbReference>